<name>A0A645GX88_9ZZZZ</name>
<accession>A0A645GX88</accession>
<protein>
    <submittedName>
        <fullName evidence="1">Uncharacterized protein</fullName>
    </submittedName>
</protein>
<evidence type="ECO:0000313" key="1">
    <source>
        <dbReference type="EMBL" id="MPN31501.1"/>
    </source>
</evidence>
<organism evidence="1">
    <name type="scientific">bioreactor metagenome</name>
    <dbReference type="NCBI Taxonomy" id="1076179"/>
    <lineage>
        <taxon>unclassified sequences</taxon>
        <taxon>metagenomes</taxon>
        <taxon>ecological metagenomes</taxon>
    </lineage>
</organism>
<comment type="caution">
    <text evidence="1">The sequence shown here is derived from an EMBL/GenBank/DDBJ whole genome shotgun (WGS) entry which is preliminary data.</text>
</comment>
<dbReference type="AlphaFoldDB" id="A0A645GX88"/>
<gene>
    <name evidence="1" type="ORF">SDC9_178975</name>
</gene>
<dbReference type="EMBL" id="VSSQ01083041">
    <property type="protein sequence ID" value="MPN31501.1"/>
    <property type="molecule type" value="Genomic_DNA"/>
</dbReference>
<sequence>MLRGNHHGIHPDGPVVLVILHSDLTLAVGTEVGELAALAHLRQAHGQLLGEGQGQGHQLRRLVAGVAEHHTLIARAVGELAVAGLLALQGLVHAQRDVGGLFVDRSDDSAGIAVEPIFAPVIADLPDHLPGYFGNVHVAGGGDLAHHVDQSGAGRGLAGHAALGVPLHNRVQHRVGNLIADLVRVALGHGLRGKKIVSCHKNRPFFRSRR</sequence>
<reference evidence="1" key="1">
    <citation type="submission" date="2019-08" db="EMBL/GenBank/DDBJ databases">
        <authorList>
            <person name="Kucharzyk K."/>
            <person name="Murdoch R.W."/>
            <person name="Higgins S."/>
            <person name="Loffler F."/>
        </authorList>
    </citation>
    <scope>NUCLEOTIDE SEQUENCE</scope>
</reference>
<proteinExistence type="predicted"/>